<feature type="domain" description="C2H2-type" evidence="2">
    <location>
        <begin position="26"/>
        <end position="49"/>
    </location>
</feature>
<feature type="compositionally biased region" description="Low complexity" evidence="1">
    <location>
        <begin position="236"/>
        <end position="252"/>
    </location>
</feature>
<dbReference type="STRING" id="945553.A0A0D2PNT2"/>
<gene>
    <name evidence="3" type="ORF">HYPSUDRAFT_31864</name>
</gene>
<dbReference type="InterPro" id="IPR013087">
    <property type="entry name" value="Znf_C2H2_type"/>
</dbReference>
<evidence type="ECO:0000259" key="2">
    <source>
        <dbReference type="PROSITE" id="PS00028"/>
    </source>
</evidence>
<dbReference type="Pfam" id="PF21816">
    <property type="entry name" value="Zap1_zf1"/>
    <property type="match status" value="1"/>
</dbReference>
<reference evidence="4" key="1">
    <citation type="submission" date="2014-04" db="EMBL/GenBank/DDBJ databases">
        <title>Evolutionary Origins and Diversification of the Mycorrhizal Mutualists.</title>
        <authorList>
            <consortium name="DOE Joint Genome Institute"/>
            <consortium name="Mycorrhizal Genomics Consortium"/>
            <person name="Kohler A."/>
            <person name="Kuo A."/>
            <person name="Nagy L.G."/>
            <person name="Floudas D."/>
            <person name="Copeland A."/>
            <person name="Barry K.W."/>
            <person name="Cichocki N."/>
            <person name="Veneault-Fourrey C."/>
            <person name="LaButti K."/>
            <person name="Lindquist E.A."/>
            <person name="Lipzen A."/>
            <person name="Lundell T."/>
            <person name="Morin E."/>
            <person name="Murat C."/>
            <person name="Riley R."/>
            <person name="Ohm R."/>
            <person name="Sun H."/>
            <person name="Tunlid A."/>
            <person name="Henrissat B."/>
            <person name="Grigoriev I.V."/>
            <person name="Hibbett D.S."/>
            <person name="Martin F."/>
        </authorList>
    </citation>
    <scope>NUCLEOTIDE SEQUENCE [LARGE SCALE GENOMIC DNA]</scope>
    <source>
        <strain evidence="4">FD-334 SS-4</strain>
    </source>
</reference>
<feature type="compositionally biased region" description="Polar residues" evidence="1">
    <location>
        <begin position="325"/>
        <end position="334"/>
    </location>
</feature>
<dbReference type="EMBL" id="KN817518">
    <property type="protein sequence ID" value="KJA29856.1"/>
    <property type="molecule type" value="Genomic_DNA"/>
</dbReference>
<dbReference type="OrthoDB" id="3270241at2759"/>
<organism evidence="3 4">
    <name type="scientific">Hypholoma sublateritium (strain FD-334 SS-4)</name>
    <dbReference type="NCBI Taxonomy" id="945553"/>
    <lineage>
        <taxon>Eukaryota</taxon>
        <taxon>Fungi</taxon>
        <taxon>Dikarya</taxon>
        <taxon>Basidiomycota</taxon>
        <taxon>Agaricomycotina</taxon>
        <taxon>Agaricomycetes</taxon>
        <taxon>Agaricomycetidae</taxon>
        <taxon>Agaricales</taxon>
        <taxon>Agaricineae</taxon>
        <taxon>Strophariaceae</taxon>
        <taxon>Hypholoma</taxon>
    </lineage>
</organism>
<dbReference type="OMA" id="MSHANTT"/>
<protein>
    <recommendedName>
        <fullName evidence="2">C2H2-type domain-containing protein</fullName>
    </recommendedName>
</protein>
<proteinExistence type="predicted"/>
<evidence type="ECO:0000256" key="1">
    <source>
        <dbReference type="SAM" id="MobiDB-lite"/>
    </source>
</evidence>
<feature type="compositionally biased region" description="Low complexity" evidence="1">
    <location>
        <begin position="260"/>
        <end position="271"/>
    </location>
</feature>
<evidence type="ECO:0000313" key="4">
    <source>
        <dbReference type="Proteomes" id="UP000054270"/>
    </source>
</evidence>
<dbReference type="PROSITE" id="PS00028">
    <property type="entry name" value="ZINC_FINGER_C2H2_1"/>
    <property type="match status" value="1"/>
</dbReference>
<feature type="compositionally biased region" description="Low complexity" evidence="1">
    <location>
        <begin position="137"/>
        <end position="156"/>
    </location>
</feature>
<accession>A0A0D2PNT2</accession>
<evidence type="ECO:0000313" key="3">
    <source>
        <dbReference type="EMBL" id="KJA29856.1"/>
    </source>
</evidence>
<feature type="compositionally biased region" description="Polar residues" evidence="1">
    <location>
        <begin position="157"/>
        <end position="170"/>
    </location>
</feature>
<keyword evidence="4" id="KW-1185">Reference proteome</keyword>
<feature type="region of interest" description="Disordered" evidence="1">
    <location>
        <begin position="223"/>
        <end position="276"/>
    </location>
</feature>
<dbReference type="AlphaFoldDB" id="A0A0D2PNT2"/>
<feature type="compositionally biased region" description="Polar residues" evidence="1">
    <location>
        <begin position="343"/>
        <end position="358"/>
    </location>
</feature>
<feature type="region of interest" description="Disordered" evidence="1">
    <location>
        <begin position="325"/>
        <end position="358"/>
    </location>
</feature>
<name>A0A0D2PNT2_HYPSF</name>
<sequence>MDASQTESSSSLSSSYMSLGIHTLGCRWAWCRATFSNGEDLTQHVVHEHARKSVPMRRRDIAVIRRIEEGSGEPLGFSKLVEGVFKPQASTPTFASFDSPMHTPASIVIPPSPSFKSLVSRQKVAFTNTAESTLRDSSLQNSHPPSHPSSLASQASVAKQLTQESSAEEINNQDSEEQNSESSGSSNTSTAAGSDIDEGTSKFPYESFPIHHHHPKALSHLHPASREDATSKTRVLLQPPSSLLSSELQKSPLKSKRKSNIISQSSNSKSSQARKKGVFHSGILQITPVSLASESIPEGSQEKLDHFQINAMSQEVHDRLSKLNDTSDFNVDSQSYEEHSYPDLQTQAPYESQSMSQF</sequence>
<dbReference type="Proteomes" id="UP000054270">
    <property type="component" value="Unassembled WGS sequence"/>
</dbReference>
<dbReference type="GO" id="GO:0008270">
    <property type="term" value="F:zinc ion binding"/>
    <property type="evidence" value="ECO:0007669"/>
    <property type="project" value="InterPro"/>
</dbReference>
<feature type="compositionally biased region" description="Low complexity" evidence="1">
    <location>
        <begin position="180"/>
        <end position="194"/>
    </location>
</feature>
<feature type="region of interest" description="Disordered" evidence="1">
    <location>
        <begin position="131"/>
        <end position="210"/>
    </location>
</feature>
<dbReference type="InterPro" id="IPR048420">
    <property type="entry name" value="Zap1-like_Znf1"/>
</dbReference>